<dbReference type="InterPro" id="IPR036625">
    <property type="entry name" value="E3-bd_dom_sf"/>
</dbReference>
<proteinExistence type="predicted"/>
<dbReference type="Pfam" id="PF23359">
    <property type="entry name" value="Lsr2_DNA-bd"/>
    <property type="match status" value="1"/>
</dbReference>
<evidence type="ECO:0000259" key="2">
    <source>
        <dbReference type="Pfam" id="PF11774"/>
    </source>
</evidence>
<feature type="domain" description="Lsr2 DNA-binding" evidence="3">
    <location>
        <begin position="72"/>
        <end position="104"/>
    </location>
</feature>
<evidence type="ECO:0008006" key="6">
    <source>
        <dbReference type="Google" id="ProtNLM"/>
    </source>
</evidence>
<dbReference type="Gene3D" id="4.10.320.10">
    <property type="entry name" value="E3-binding domain"/>
    <property type="match status" value="1"/>
</dbReference>
<dbReference type="InterPro" id="IPR042261">
    <property type="entry name" value="Lsr2-like_dimerization"/>
</dbReference>
<dbReference type="Proteomes" id="UP000589620">
    <property type="component" value="Unassembled WGS sequence"/>
</dbReference>
<evidence type="ECO:0000259" key="3">
    <source>
        <dbReference type="Pfam" id="PF23359"/>
    </source>
</evidence>
<dbReference type="AlphaFoldDB" id="A0A852T213"/>
<dbReference type="InterPro" id="IPR024412">
    <property type="entry name" value="Lsr2_dim_dom"/>
</dbReference>
<dbReference type="EMBL" id="JACCBJ010000001">
    <property type="protein sequence ID" value="NYD75197.1"/>
    <property type="molecule type" value="Genomic_DNA"/>
</dbReference>
<evidence type="ECO:0000313" key="5">
    <source>
        <dbReference type="Proteomes" id="UP000589620"/>
    </source>
</evidence>
<dbReference type="GO" id="GO:0003677">
    <property type="term" value="F:DNA binding"/>
    <property type="evidence" value="ECO:0007669"/>
    <property type="project" value="UniProtKB-KW"/>
</dbReference>
<accession>A0A852T213</accession>
<evidence type="ECO:0000256" key="1">
    <source>
        <dbReference type="ARBA" id="ARBA00023125"/>
    </source>
</evidence>
<evidence type="ECO:0000313" key="4">
    <source>
        <dbReference type="EMBL" id="NYD75197.1"/>
    </source>
</evidence>
<gene>
    <name evidence="4" type="ORF">BJ963_002716</name>
</gene>
<dbReference type="RefSeq" id="WP_179457202.1">
    <property type="nucleotide sequence ID" value="NZ_BAAAPX010000001.1"/>
</dbReference>
<dbReference type="InterPro" id="IPR055370">
    <property type="entry name" value="Lsr2_DNA-bd"/>
</dbReference>
<name>A0A852T213_9MICO</name>
<protein>
    <recommendedName>
        <fullName evidence="6">Lsr2 family protein</fullName>
    </recommendedName>
</protein>
<sequence>MAKRVTYQLIDDLDQSVIPEGEGETIEFSLSGTPYVIDLSSEHAEQLRADFAKWIEAAGRNAAPGADAPPSADERRAIREWARANGVEVGARGQIPRDVVEAFRTGRPTAR</sequence>
<dbReference type="GO" id="GO:0016746">
    <property type="term" value="F:acyltransferase activity"/>
    <property type="evidence" value="ECO:0007669"/>
    <property type="project" value="InterPro"/>
</dbReference>
<reference evidence="4 5" key="1">
    <citation type="submission" date="2020-07" db="EMBL/GenBank/DDBJ databases">
        <title>Sequencing the genomes of 1000 actinobacteria strains.</title>
        <authorList>
            <person name="Klenk H.-P."/>
        </authorList>
    </citation>
    <scope>NUCLEOTIDE SEQUENCE [LARGE SCALE GENOMIC DNA]</scope>
    <source>
        <strain evidence="4 5">DSM 23871</strain>
    </source>
</reference>
<comment type="caution">
    <text evidence="4">The sequence shown here is derived from an EMBL/GenBank/DDBJ whole genome shotgun (WGS) entry which is preliminary data.</text>
</comment>
<feature type="domain" description="Lsr2 dimerization" evidence="2">
    <location>
        <begin position="1"/>
        <end position="60"/>
    </location>
</feature>
<dbReference type="Pfam" id="PF11774">
    <property type="entry name" value="Lsr2"/>
    <property type="match status" value="1"/>
</dbReference>
<keyword evidence="1" id="KW-0238">DNA-binding</keyword>
<organism evidence="4 5">
    <name type="scientific">Leifsonia soli</name>
    <dbReference type="NCBI Taxonomy" id="582665"/>
    <lineage>
        <taxon>Bacteria</taxon>
        <taxon>Bacillati</taxon>
        <taxon>Actinomycetota</taxon>
        <taxon>Actinomycetes</taxon>
        <taxon>Micrococcales</taxon>
        <taxon>Microbacteriaceae</taxon>
        <taxon>Leifsonia</taxon>
    </lineage>
</organism>
<keyword evidence="5" id="KW-1185">Reference proteome</keyword>
<dbReference type="Gene3D" id="3.30.60.230">
    <property type="entry name" value="Lsr2, dimerization domain"/>
    <property type="match status" value="1"/>
</dbReference>